<keyword evidence="8" id="KW-1185">Reference proteome</keyword>
<evidence type="ECO:0000256" key="2">
    <source>
        <dbReference type="ARBA" id="ARBA00012485"/>
    </source>
</evidence>
<dbReference type="InterPro" id="IPR000569">
    <property type="entry name" value="HECT_dom"/>
</dbReference>
<name>A0A6G0XCA9_9STRA</name>
<comment type="catalytic activity">
    <reaction evidence="1">
        <text>S-ubiquitinyl-[E2 ubiquitin-conjugating enzyme]-L-cysteine + [acceptor protein]-L-lysine = [E2 ubiquitin-conjugating enzyme]-L-cysteine + N(6)-ubiquitinyl-[acceptor protein]-L-lysine.</text>
        <dbReference type="EC" id="2.3.2.26"/>
    </reaction>
</comment>
<dbReference type="InterPro" id="IPR044611">
    <property type="entry name" value="E3A/B/C-like"/>
</dbReference>
<evidence type="ECO:0000313" key="8">
    <source>
        <dbReference type="Proteomes" id="UP000481153"/>
    </source>
</evidence>
<dbReference type="SMART" id="SM00119">
    <property type="entry name" value="HECTc"/>
    <property type="match status" value="1"/>
</dbReference>
<dbReference type="GO" id="GO:0000209">
    <property type="term" value="P:protein polyubiquitination"/>
    <property type="evidence" value="ECO:0007669"/>
    <property type="project" value="InterPro"/>
</dbReference>
<dbReference type="PANTHER" id="PTHR45700:SF2">
    <property type="entry name" value="UBIQUITIN-PROTEIN LIGASE E3C"/>
    <property type="match status" value="1"/>
</dbReference>
<reference evidence="7 8" key="1">
    <citation type="submission" date="2019-07" db="EMBL/GenBank/DDBJ databases">
        <title>Genomics analysis of Aphanomyces spp. identifies a new class of oomycete effector associated with host adaptation.</title>
        <authorList>
            <person name="Gaulin E."/>
        </authorList>
    </citation>
    <scope>NUCLEOTIDE SEQUENCE [LARGE SCALE GENOMIC DNA]</scope>
    <source>
        <strain evidence="7 8">ATCC 201684</strain>
    </source>
</reference>
<organism evidence="7 8">
    <name type="scientific">Aphanomyces euteiches</name>
    <dbReference type="NCBI Taxonomy" id="100861"/>
    <lineage>
        <taxon>Eukaryota</taxon>
        <taxon>Sar</taxon>
        <taxon>Stramenopiles</taxon>
        <taxon>Oomycota</taxon>
        <taxon>Saprolegniomycetes</taxon>
        <taxon>Saprolegniales</taxon>
        <taxon>Verrucalvaceae</taxon>
        <taxon>Aphanomyces</taxon>
    </lineage>
</organism>
<dbReference type="Proteomes" id="UP000481153">
    <property type="component" value="Unassembled WGS sequence"/>
</dbReference>
<feature type="active site" description="Glycyl thioester intermediate" evidence="5">
    <location>
        <position position="867"/>
    </location>
</feature>
<dbReference type="EC" id="2.3.2.26" evidence="2"/>
<dbReference type="EMBL" id="VJMJ01000081">
    <property type="protein sequence ID" value="KAF0737764.1"/>
    <property type="molecule type" value="Genomic_DNA"/>
</dbReference>
<dbReference type="Gene3D" id="3.30.2410.10">
    <property type="entry name" value="Hect, E3 ligase catalytic domain"/>
    <property type="match status" value="1"/>
</dbReference>
<keyword evidence="3" id="KW-0808">Transferase</keyword>
<dbReference type="FunFam" id="3.30.2410.10:FF:000011">
    <property type="entry name" value="Putative Ubiquitin-protein ligase E3C"/>
    <property type="match status" value="1"/>
</dbReference>
<keyword evidence="4 5" id="KW-0833">Ubl conjugation pathway</keyword>
<feature type="domain" description="HECT" evidence="6">
    <location>
        <begin position="566"/>
        <end position="899"/>
    </location>
</feature>
<gene>
    <name evidence="7" type="ORF">Ae201684_006258</name>
</gene>
<sequence>MSGKRPSSNDLSKKDFLASAREERAQRAQTRLFHVTSQKLQAWYRGCRARRDSRREFQQAVKAKCSDILALQRILPTFVVPVPVLTRLVQEIIYSDSNWTKEDPSVPIAVVQFVEQSQHLLQTDWVEFPEHKKEWAYRLASLSVLTTRLSPIHLKLLLPFMAQNLPNALLLWAKRSTSNIFDALIVSWQTDVALYQVLSPLVWSLVETFSLHTAFAQTLLSVPLGARESQLKSWLDLVWSHIPPNTSWISTEWQHAIVLGNILELLASNASSEHHVHLVVMYTTERMLQFAFTDASTIAESVDPIVCGSVQAQLHLFASHPIILKLFTPSQQLHQVAERYAWLCLLLLPFSDSNAFMSTIFFSISNGGVILSLLFDLLPRQSSRFSPTWLLFSASYSHYLHTADDQSLQSHFPHLEALVSLLNQSLYTLCWLDTPSYSPAFEAQLKQMISLYNQLYWRHSRVAFCPKNAWLWPSIAIQPDIMQQLDPDDPLGIKVFFELNSRVKLQCILTTFPQVIPFDSRVTLFHSFLRADKQNVPSRHVFGSLIPMRIQRDRIVQDSFIGFQFNAAALKGRMQITFINEQGLDEAGVDGGGMFKEYMDTLTKTAFSTEFPCFLATEEGLLYPNPQAHLISDDAQEHFRFLGRVLAKALYEEILIEPQFALFFLQKMLGQSNTLDDLQSLDAQLYRNIIGLKQHPDVASFGLTFSIASEPNIVQDLVPGGQSIAITNENVIRYCHLFAHYKLNVQIAAATRAFLEGFHDLIPTEWLHLFSPTELQMLIGGSTYDVNIADWKANTNYAGGYHPSQPIIHWFWEIVEEMTSEQRGDLLRFITSCSRQPLLGFKQLNPLICIQQVRIHDDDRLPSSATCMNILKLPTYTSKEIMRGKLLYAIQAKAGFELS</sequence>
<dbReference type="Gene3D" id="3.90.1750.10">
    <property type="entry name" value="Hect, E3 ligase catalytic domains"/>
    <property type="match status" value="1"/>
</dbReference>
<dbReference type="Pfam" id="PF00632">
    <property type="entry name" value="HECT"/>
    <property type="match status" value="1"/>
</dbReference>
<dbReference type="PROSITE" id="PS50096">
    <property type="entry name" value="IQ"/>
    <property type="match status" value="1"/>
</dbReference>
<dbReference type="AlphaFoldDB" id="A0A6G0XCA9"/>
<dbReference type="PROSITE" id="PS50237">
    <property type="entry name" value="HECT"/>
    <property type="match status" value="1"/>
</dbReference>
<evidence type="ECO:0000256" key="1">
    <source>
        <dbReference type="ARBA" id="ARBA00000885"/>
    </source>
</evidence>
<evidence type="ECO:0000259" key="6">
    <source>
        <dbReference type="PROSITE" id="PS50237"/>
    </source>
</evidence>
<dbReference type="VEuPathDB" id="FungiDB:AeMF1_019744"/>
<dbReference type="GO" id="GO:0006511">
    <property type="term" value="P:ubiquitin-dependent protein catabolic process"/>
    <property type="evidence" value="ECO:0007669"/>
    <property type="project" value="TreeGrafter"/>
</dbReference>
<proteinExistence type="predicted"/>
<dbReference type="FunFam" id="3.30.2160.10:FF:000002">
    <property type="entry name" value="Putative Ubiquitin-protein ligase E3C"/>
    <property type="match status" value="1"/>
</dbReference>
<evidence type="ECO:0000256" key="4">
    <source>
        <dbReference type="ARBA" id="ARBA00022786"/>
    </source>
</evidence>
<evidence type="ECO:0000313" key="7">
    <source>
        <dbReference type="EMBL" id="KAF0737764.1"/>
    </source>
</evidence>
<comment type="caution">
    <text evidence="7">The sequence shown here is derived from an EMBL/GenBank/DDBJ whole genome shotgun (WGS) entry which is preliminary data.</text>
</comment>
<dbReference type="CDD" id="cd00078">
    <property type="entry name" value="HECTc"/>
    <property type="match status" value="1"/>
</dbReference>
<evidence type="ECO:0000256" key="3">
    <source>
        <dbReference type="ARBA" id="ARBA00022679"/>
    </source>
</evidence>
<dbReference type="SUPFAM" id="SSF56204">
    <property type="entry name" value="Hect, E3 ligase catalytic domain"/>
    <property type="match status" value="1"/>
</dbReference>
<evidence type="ECO:0000256" key="5">
    <source>
        <dbReference type="PROSITE-ProRule" id="PRU00104"/>
    </source>
</evidence>
<protein>
    <recommendedName>
        <fullName evidence="2">HECT-type E3 ubiquitin transferase</fullName>
        <ecNumber evidence="2">2.3.2.26</ecNumber>
    </recommendedName>
</protein>
<dbReference type="PANTHER" id="PTHR45700">
    <property type="entry name" value="UBIQUITIN-PROTEIN LIGASE E3C"/>
    <property type="match status" value="1"/>
</dbReference>
<dbReference type="Gene3D" id="3.30.2160.10">
    <property type="entry name" value="Hect, E3 ligase catalytic domain"/>
    <property type="match status" value="1"/>
</dbReference>
<accession>A0A6G0XCA9</accession>
<dbReference type="InterPro" id="IPR035983">
    <property type="entry name" value="Hect_E3_ubiquitin_ligase"/>
</dbReference>
<dbReference type="GO" id="GO:0061630">
    <property type="term" value="F:ubiquitin protein ligase activity"/>
    <property type="evidence" value="ECO:0007669"/>
    <property type="project" value="UniProtKB-EC"/>
</dbReference>